<dbReference type="Gene3D" id="2.30.170.40">
    <property type="entry name" value="Ribosomal protein L28/L24"/>
    <property type="match status" value="1"/>
</dbReference>
<dbReference type="GO" id="GO:0006412">
    <property type="term" value="P:translation"/>
    <property type="evidence" value="ECO:0007669"/>
    <property type="project" value="UniProtKB-UniRule"/>
</dbReference>
<dbReference type="InterPro" id="IPR026569">
    <property type="entry name" value="Ribosomal_bL28"/>
</dbReference>
<dbReference type="InterPro" id="IPR050096">
    <property type="entry name" value="Bacterial_rp_bL28"/>
</dbReference>
<evidence type="ECO:0000256" key="4">
    <source>
        <dbReference type="ARBA" id="ARBA00035174"/>
    </source>
</evidence>
<dbReference type="InterPro" id="IPR001383">
    <property type="entry name" value="Ribosomal_bL28_bact-type"/>
</dbReference>
<dbReference type="KEGG" id="adg:Adeg_1978"/>
<dbReference type="Proteomes" id="UP000002620">
    <property type="component" value="Chromosome"/>
</dbReference>
<organism evidence="6 7">
    <name type="scientific">Ammonifex degensii (strain DSM 10501 / KC4)</name>
    <dbReference type="NCBI Taxonomy" id="429009"/>
    <lineage>
        <taxon>Bacteria</taxon>
        <taxon>Bacillati</taxon>
        <taxon>Bacillota</taxon>
        <taxon>Clostridia</taxon>
        <taxon>Thermoanaerobacterales</taxon>
        <taxon>Thermoanaerobacteraceae</taxon>
        <taxon>Ammonifex</taxon>
    </lineage>
</organism>
<dbReference type="HAMAP" id="MF_00373">
    <property type="entry name" value="Ribosomal_bL28"/>
    <property type="match status" value="1"/>
</dbReference>
<dbReference type="InterPro" id="IPR037147">
    <property type="entry name" value="Ribosomal_bL28_sf"/>
</dbReference>
<sequence>MARRCAICGRGISFGNQRSHSNKASGRIRMPNLQRVKAIVDGRPRRIRVCTRCLKAGKVVRAL</sequence>
<evidence type="ECO:0000313" key="7">
    <source>
        <dbReference type="Proteomes" id="UP000002620"/>
    </source>
</evidence>
<evidence type="ECO:0000256" key="1">
    <source>
        <dbReference type="ARBA" id="ARBA00008760"/>
    </source>
</evidence>
<dbReference type="eggNOG" id="COG0227">
    <property type="taxonomic scope" value="Bacteria"/>
</dbReference>
<protein>
    <recommendedName>
        <fullName evidence="4 5">Large ribosomal subunit protein bL28</fullName>
    </recommendedName>
</protein>
<accession>C9R9S8</accession>
<evidence type="ECO:0000256" key="5">
    <source>
        <dbReference type="HAMAP-Rule" id="MF_00373"/>
    </source>
</evidence>
<gene>
    <name evidence="5" type="primary">rpmB</name>
    <name evidence="6" type="ordered locus">Adeg_1978</name>
</gene>
<name>C9R9S8_AMMDK</name>
<dbReference type="GO" id="GO:1990904">
    <property type="term" value="C:ribonucleoprotein complex"/>
    <property type="evidence" value="ECO:0007669"/>
    <property type="project" value="UniProtKB-KW"/>
</dbReference>
<dbReference type="PANTHER" id="PTHR39080">
    <property type="entry name" value="50S RIBOSOMAL PROTEIN L28"/>
    <property type="match status" value="1"/>
</dbReference>
<dbReference type="GO" id="GO:0003735">
    <property type="term" value="F:structural constituent of ribosome"/>
    <property type="evidence" value="ECO:0007669"/>
    <property type="project" value="InterPro"/>
</dbReference>
<dbReference type="PANTHER" id="PTHR39080:SF1">
    <property type="entry name" value="LARGE RIBOSOMAL SUBUNIT PROTEIN BL28A"/>
    <property type="match status" value="1"/>
</dbReference>
<dbReference type="Pfam" id="PF00830">
    <property type="entry name" value="Ribosomal_L28"/>
    <property type="match status" value="1"/>
</dbReference>
<dbReference type="SUPFAM" id="SSF143800">
    <property type="entry name" value="L28p-like"/>
    <property type="match status" value="1"/>
</dbReference>
<dbReference type="InterPro" id="IPR034704">
    <property type="entry name" value="Ribosomal_bL28/bL31-like_sf"/>
</dbReference>
<dbReference type="EMBL" id="CP001785">
    <property type="protein sequence ID" value="ACX53057.1"/>
    <property type="molecule type" value="Genomic_DNA"/>
</dbReference>
<dbReference type="RefSeq" id="WP_015739934.1">
    <property type="nucleotide sequence ID" value="NC_013385.1"/>
</dbReference>
<dbReference type="NCBIfam" id="TIGR00009">
    <property type="entry name" value="L28"/>
    <property type="match status" value="1"/>
</dbReference>
<dbReference type="HOGENOM" id="CLU_064548_7_0_9"/>
<evidence type="ECO:0000256" key="2">
    <source>
        <dbReference type="ARBA" id="ARBA00022980"/>
    </source>
</evidence>
<dbReference type="STRING" id="429009.Adeg_1978"/>
<proteinExistence type="inferred from homology"/>
<keyword evidence="2 5" id="KW-0689">Ribosomal protein</keyword>
<keyword evidence="3 5" id="KW-0687">Ribonucleoprotein</keyword>
<comment type="similarity">
    <text evidence="1 5">Belongs to the bacterial ribosomal protein bL28 family.</text>
</comment>
<evidence type="ECO:0000313" key="6">
    <source>
        <dbReference type="EMBL" id="ACX53057.1"/>
    </source>
</evidence>
<dbReference type="GO" id="GO:0005840">
    <property type="term" value="C:ribosome"/>
    <property type="evidence" value="ECO:0007669"/>
    <property type="project" value="UniProtKB-KW"/>
</dbReference>
<evidence type="ECO:0000256" key="3">
    <source>
        <dbReference type="ARBA" id="ARBA00023274"/>
    </source>
</evidence>
<reference evidence="6 7" key="1">
    <citation type="submission" date="2009-10" db="EMBL/GenBank/DDBJ databases">
        <title>Complete sequence of chromosome of Ammonifex degensii KC4.</title>
        <authorList>
            <consortium name="US DOE Joint Genome Institute"/>
            <person name="Kerfeld C."/>
            <person name="Goodner B."/>
            <person name="Huber H."/>
            <person name="Stetter K."/>
            <person name="Lucas S."/>
            <person name="Copeland A."/>
            <person name="Lapidus A."/>
            <person name="Glavina del Rio T."/>
            <person name="Dalin E."/>
            <person name="Tice H."/>
            <person name="Bruce D."/>
            <person name="Goodwin L."/>
            <person name="Pitluck S."/>
            <person name="Saunders E."/>
            <person name="Brettin T."/>
            <person name="Detter J.C."/>
            <person name="Han C."/>
            <person name="Larimer F."/>
            <person name="Land M."/>
            <person name="Hauser L."/>
            <person name="Kyrpides N."/>
            <person name="Ovchinnikova G."/>
            <person name="Richardson P."/>
        </authorList>
    </citation>
    <scope>NUCLEOTIDE SEQUENCE [LARGE SCALE GENOMIC DNA]</scope>
    <source>
        <strain evidence="7">DSM 10501 / KC4</strain>
    </source>
</reference>
<dbReference type="OrthoDB" id="9805609at2"/>
<keyword evidence="7" id="KW-1185">Reference proteome</keyword>
<dbReference type="AlphaFoldDB" id="C9R9S8"/>